<evidence type="ECO:0000313" key="8">
    <source>
        <dbReference type="EMBL" id="EQM75763.1"/>
    </source>
</evidence>
<name>T5KG99_MICMQ</name>
<reference evidence="8 9" key="1">
    <citation type="journal article" date="2013" name="Genome Announc.">
        <title>Whole-genome sequences of five oyster-associated bacteria show potential for crude oil hydrocarbon degradation.</title>
        <authorList>
            <person name="Chauhan A."/>
            <person name="Green S."/>
            <person name="Pathak A."/>
            <person name="Thomas J."/>
            <person name="Venkatramanan R."/>
        </authorList>
    </citation>
    <scope>NUCLEOTIDE SEQUENCE [LARGE SCALE GENOMIC DNA]</scope>
    <source>
        <strain evidence="8 9">MF109</strain>
    </source>
</reference>
<dbReference type="GO" id="GO:0007155">
    <property type="term" value="P:cell adhesion"/>
    <property type="evidence" value="ECO:0007669"/>
    <property type="project" value="InterPro"/>
</dbReference>
<evidence type="ECO:0000256" key="4">
    <source>
        <dbReference type="ARBA" id="ARBA00022729"/>
    </source>
</evidence>
<dbReference type="Proteomes" id="UP000016033">
    <property type="component" value="Unassembled WGS sequence"/>
</dbReference>
<evidence type="ECO:0000256" key="6">
    <source>
        <dbReference type="SAM" id="Phobius"/>
    </source>
</evidence>
<feature type="transmembrane region" description="Helical" evidence="6">
    <location>
        <begin position="578"/>
        <end position="597"/>
    </location>
</feature>
<sequence>MLTDPPPARTRKSQPQRLARRGVAFLALLAGLIGLVIAPSPASAAPPYATEASIDAVQFTEGVVQSGTKAELTGSWSLPDNPATPAGFVVDLPGGLRGLQDAFPLLDAGGALMGSCVTTADQLVCDLDSEYVKSHPVGLSGGFSFWATVTTEVTEQTTVEYDFGDASATVEVTPAALACTDDCDFVGRSNFKSGEYQNGTDTIFWDVAVGAGATGMTGGQEVVVHDILGPNQALLPVSASGERFPSLWATNTLMTLPGGLVVPGPFVERPLSDYVVSADGATVSFTAEEGYFYNVHYLSEVTDGGAAGTYRNAADIKVGTQTTATTTSEVTRHGGSGTGGGTQVGTFTIAKHLRGDDANLDDLTFRGAYSVAIPGSTPVTGDFAVQAGETWTSPAFPVGSIVELSESLAGLPGNLDWAAPDFSSKTFAIEAGNAVDVSLNNTATLRRQPFSAVKTVSGPSAATTRVPADTVYVIEYSYPAGPGFAAGSGELTLTAGESVSAPALPVGADVTIRERAPKPIEGISWGAPQISPERFTVGDQNVTVAVKNPVDVVVPPPVTPKDPGVSGSTLASTGTEGAVSSLLLAALLLGGGASLVVRRRLRRSHD</sequence>
<dbReference type="NCBIfam" id="TIGR01167">
    <property type="entry name" value="LPXTG_anchor"/>
    <property type="match status" value="1"/>
</dbReference>
<organism evidence="8 9">
    <name type="scientific">Microbacterium maritypicum MF109</name>
    <dbReference type="NCBI Taxonomy" id="1333857"/>
    <lineage>
        <taxon>Bacteria</taxon>
        <taxon>Bacillati</taxon>
        <taxon>Actinomycetota</taxon>
        <taxon>Actinomycetes</taxon>
        <taxon>Micrococcales</taxon>
        <taxon>Microbacteriaceae</taxon>
        <taxon>Microbacterium</taxon>
    </lineage>
</organism>
<dbReference type="InterPro" id="IPR019931">
    <property type="entry name" value="LPXTG_anchor"/>
</dbReference>
<dbReference type="InterPro" id="IPR046022">
    <property type="entry name" value="DUF5979"/>
</dbReference>
<keyword evidence="6" id="KW-0472">Membrane</keyword>
<dbReference type="Gene3D" id="2.60.40.740">
    <property type="match status" value="1"/>
</dbReference>
<dbReference type="RefSeq" id="WP_021200193.1">
    <property type="nucleotide sequence ID" value="NZ_ATAO01000195.1"/>
</dbReference>
<dbReference type="InterPro" id="IPR011252">
    <property type="entry name" value="Fibrogen-bd_dom1"/>
</dbReference>
<evidence type="ECO:0000256" key="3">
    <source>
        <dbReference type="ARBA" id="ARBA00022525"/>
    </source>
</evidence>
<dbReference type="AlphaFoldDB" id="T5KG99"/>
<comment type="caution">
    <text evidence="8">The sequence shown here is derived from an EMBL/GenBank/DDBJ whole genome shotgun (WGS) entry which is preliminary data.</text>
</comment>
<proteinExistence type="predicted"/>
<keyword evidence="3" id="KW-0964">Secreted</keyword>
<evidence type="ECO:0000256" key="5">
    <source>
        <dbReference type="ARBA" id="ARBA00023088"/>
    </source>
</evidence>
<keyword evidence="2" id="KW-0134">Cell wall</keyword>
<evidence type="ECO:0000259" key="7">
    <source>
        <dbReference type="PROSITE" id="PS50847"/>
    </source>
</evidence>
<comment type="subcellular location">
    <subcellularLocation>
        <location evidence="1">Secreted</location>
        <location evidence="1">Cell wall</location>
    </subcellularLocation>
</comment>
<dbReference type="PATRIC" id="fig|1333857.3.peg.2233"/>
<keyword evidence="6" id="KW-1133">Transmembrane helix</keyword>
<protein>
    <recommendedName>
        <fullName evidence="7">Gram-positive cocci surface proteins LPxTG domain-containing protein</fullName>
    </recommendedName>
</protein>
<evidence type="ECO:0000256" key="1">
    <source>
        <dbReference type="ARBA" id="ARBA00004191"/>
    </source>
</evidence>
<feature type="domain" description="Gram-positive cocci surface proteins LPxTG" evidence="7">
    <location>
        <begin position="570"/>
        <end position="606"/>
    </location>
</feature>
<accession>T5KG99</accession>
<dbReference type="EMBL" id="ATAO01000195">
    <property type="protein sequence ID" value="EQM75763.1"/>
    <property type="molecule type" value="Genomic_DNA"/>
</dbReference>
<dbReference type="Gene3D" id="2.60.40.1280">
    <property type="match status" value="1"/>
</dbReference>
<dbReference type="InterPro" id="IPR008966">
    <property type="entry name" value="Adhesion_dom_sf"/>
</dbReference>
<evidence type="ECO:0000313" key="9">
    <source>
        <dbReference type="Proteomes" id="UP000016033"/>
    </source>
</evidence>
<dbReference type="SUPFAM" id="SSF49401">
    <property type="entry name" value="Bacterial adhesins"/>
    <property type="match status" value="1"/>
</dbReference>
<dbReference type="PROSITE" id="PS50847">
    <property type="entry name" value="GRAM_POS_ANCHORING"/>
    <property type="match status" value="1"/>
</dbReference>
<gene>
    <name evidence="8" type="ORF">L687_01635</name>
</gene>
<keyword evidence="6" id="KW-0812">Transmembrane</keyword>
<dbReference type="Pfam" id="PF19407">
    <property type="entry name" value="DUF5979"/>
    <property type="match status" value="2"/>
</dbReference>
<evidence type="ECO:0000256" key="2">
    <source>
        <dbReference type="ARBA" id="ARBA00022512"/>
    </source>
</evidence>
<keyword evidence="5" id="KW-0572">Peptidoglycan-anchor</keyword>
<keyword evidence="4" id="KW-0732">Signal</keyword>